<gene>
    <name evidence="1" type="ORF">HPP92_003671</name>
</gene>
<dbReference type="OrthoDB" id="1303570at2759"/>
<dbReference type="Proteomes" id="UP000636800">
    <property type="component" value="Chromosome 1"/>
</dbReference>
<organism evidence="1 2">
    <name type="scientific">Vanilla planifolia</name>
    <name type="common">Vanilla</name>
    <dbReference type="NCBI Taxonomy" id="51239"/>
    <lineage>
        <taxon>Eukaryota</taxon>
        <taxon>Viridiplantae</taxon>
        <taxon>Streptophyta</taxon>
        <taxon>Embryophyta</taxon>
        <taxon>Tracheophyta</taxon>
        <taxon>Spermatophyta</taxon>
        <taxon>Magnoliopsida</taxon>
        <taxon>Liliopsida</taxon>
        <taxon>Asparagales</taxon>
        <taxon>Orchidaceae</taxon>
        <taxon>Vanilloideae</taxon>
        <taxon>Vanilleae</taxon>
        <taxon>Vanilla</taxon>
    </lineage>
</organism>
<dbReference type="AlphaFoldDB" id="A0A835RUV7"/>
<sequence>MRIISRLRDRDRIKSRSKDAIATRGSRIAGSVTVTSESVTATGDRDAYHADRIADRGS</sequence>
<evidence type="ECO:0000313" key="2">
    <source>
        <dbReference type="Proteomes" id="UP000636800"/>
    </source>
</evidence>
<name>A0A835RUV7_VANPL</name>
<dbReference type="EMBL" id="JADCNL010000001">
    <property type="protein sequence ID" value="KAG0498980.1"/>
    <property type="molecule type" value="Genomic_DNA"/>
</dbReference>
<reference evidence="1 2" key="1">
    <citation type="journal article" date="2020" name="Nat. Food">
        <title>A phased Vanilla planifolia genome enables genetic improvement of flavour and production.</title>
        <authorList>
            <person name="Hasing T."/>
            <person name="Tang H."/>
            <person name="Brym M."/>
            <person name="Khazi F."/>
            <person name="Huang T."/>
            <person name="Chambers A.H."/>
        </authorList>
    </citation>
    <scope>NUCLEOTIDE SEQUENCE [LARGE SCALE GENOMIC DNA]</scope>
    <source>
        <tissue evidence="1">Leaf</tissue>
    </source>
</reference>
<keyword evidence="2" id="KW-1185">Reference proteome</keyword>
<evidence type="ECO:0000313" key="1">
    <source>
        <dbReference type="EMBL" id="KAG0498980.1"/>
    </source>
</evidence>
<accession>A0A835RUV7</accession>
<comment type="caution">
    <text evidence="1">The sequence shown here is derived from an EMBL/GenBank/DDBJ whole genome shotgun (WGS) entry which is preliminary data.</text>
</comment>
<proteinExistence type="predicted"/>
<protein>
    <submittedName>
        <fullName evidence="1">Uncharacterized protein</fullName>
    </submittedName>
</protein>